<comment type="subcellular location">
    <subcellularLocation>
        <location evidence="6">Cell membrane</location>
        <topology evidence="6">Multi-pass membrane protein</topology>
    </subcellularLocation>
    <subcellularLocation>
        <location evidence="1">Membrane</location>
        <topology evidence="1">Multi-pass membrane protein</topology>
    </subcellularLocation>
</comment>
<dbReference type="EMBL" id="JACBKZ010000006">
    <property type="protein sequence ID" value="KAF5947165.1"/>
    <property type="molecule type" value="Genomic_DNA"/>
</dbReference>
<keyword evidence="5 6" id="KW-0472">Membrane</keyword>
<evidence type="ECO:0000256" key="3">
    <source>
        <dbReference type="ARBA" id="ARBA00022692"/>
    </source>
</evidence>
<dbReference type="InterPro" id="IPR007603">
    <property type="entry name" value="Choline_transptr-like"/>
</dbReference>
<dbReference type="AlphaFoldDB" id="A0A7J7H3R1"/>
<comment type="similarity">
    <text evidence="2 6">Belongs to the CTL (choline transporter-like) family.</text>
</comment>
<keyword evidence="4 6" id="KW-1133">Transmembrane helix</keyword>
<keyword evidence="3 6" id="KW-0812">Transmembrane</keyword>
<accession>A0A7J7H3R1</accession>
<gene>
    <name evidence="7" type="ORF">HYC85_013122</name>
</gene>
<dbReference type="PANTHER" id="PTHR12385">
    <property type="entry name" value="CHOLINE TRANSPORTER-LIKE (SLC FAMILY 44)"/>
    <property type="match status" value="1"/>
</dbReference>
<evidence type="ECO:0000313" key="7">
    <source>
        <dbReference type="EMBL" id="KAF5947165.1"/>
    </source>
</evidence>
<feature type="transmembrane region" description="Helical" evidence="6">
    <location>
        <begin position="118"/>
        <end position="138"/>
    </location>
</feature>
<feature type="transmembrane region" description="Helical" evidence="6">
    <location>
        <begin position="21"/>
        <end position="44"/>
    </location>
</feature>
<dbReference type="Proteomes" id="UP000593564">
    <property type="component" value="Unassembled WGS sequence"/>
</dbReference>
<keyword evidence="8" id="KW-1185">Reference proteome</keyword>
<sequence>MPGRIRLPFTMWVLQGAVKMVWSLLGVMRVACTFMLVMLLWLALWSFGAAGVVASSMGDDGRWWLLVVFSVSLFWMSAVLCNTVHVIVSGMVFLVLLHGGQEAASMPSKPLMKLGDSDQRLATMCVCCAVLIFLFYLVETLVRFFNKYAYVQVESSVSAPTDGQNTRGRPLGKATEALPLPAFSNWAWQMQSHNVVLKSTVVDIFIEF</sequence>
<comment type="function">
    <text evidence="6">Choline transporter.</text>
</comment>
<evidence type="ECO:0000256" key="5">
    <source>
        <dbReference type="ARBA" id="ARBA00023136"/>
    </source>
</evidence>
<evidence type="ECO:0000256" key="6">
    <source>
        <dbReference type="RuleBase" id="RU368066"/>
    </source>
</evidence>
<dbReference type="GO" id="GO:0022857">
    <property type="term" value="F:transmembrane transporter activity"/>
    <property type="evidence" value="ECO:0007669"/>
    <property type="project" value="UniProtKB-UniRule"/>
</dbReference>
<comment type="caution">
    <text evidence="6">Lacks conserved residue(s) required for the propagation of feature annotation.</text>
</comment>
<comment type="caution">
    <text evidence="7">The sequence shown here is derived from an EMBL/GenBank/DDBJ whole genome shotgun (WGS) entry which is preliminary data.</text>
</comment>
<reference evidence="7 8" key="2">
    <citation type="submission" date="2020-07" db="EMBL/GenBank/DDBJ databases">
        <title>Genome assembly of wild tea tree DASZ reveals pedigree and selection history of tea varieties.</title>
        <authorList>
            <person name="Zhang W."/>
        </authorList>
    </citation>
    <scope>NUCLEOTIDE SEQUENCE [LARGE SCALE GENOMIC DNA]</scope>
    <source>
        <strain evidence="8">cv. G240</strain>
        <tissue evidence="7">Leaf</tissue>
    </source>
</reference>
<dbReference type="Pfam" id="PF04515">
    <property type="entry name" value="Choline_transpo"/>
    <property type="match status" value="1"/>
</dbReference>
<reference evidence="8" key="1">
    <citation type="journal article" date="2020" name="Nat. Commun.">
        <title>Genome assembly of wild tea tree DASZ reveals pedigree and selection history of tea varieties.</title>
        <authorList>
            <person name="Zhang W."/>
            <person name="Zhang Y."/>
            <person name="Qiu H."/>
            <person name="Guo Y."/>
            <person name="Wan H."/>
            <person name="Zhang X."/>
            <person name="Scossa F."/>
            <person name="Alseekh S."/>
            <person name="Zhang Q."/>
            <person name="Wang P."/>
            <person name="Xu L."/>
            <person name="Schmidt M.H."/>
            <person name="Jia X."/>
            <person name="Li D."/>
            <person name="Zhu A."/>
            <person name="Guo F."/>
            <person name="Chen W."/>
            <person name="Ni D."/>
            <person name="Usadel B."/>
            <person name="Fernie A.R."/>
            <person name="Wen W."/>
        </authorList>
    </citation>
    <scope>NUCLEOTIDE SEQUENCE [LARGE SCALE GENOMIC DNA]</scope>
    <source>
        <strain evidence="8">cv. G240</strain>
    </source>
</reference>
<evidence type="ECO:0000313" key="8">
    <source>
        <dbReference type="Proteomes" id="UP000593564"/>
    </source>
</evidence>
<protein>
    <recommendedName>
        <fullName evidence="6">Choline transporter-like protein</fullName>
    </recommendedName>
</protein>
<evidence type="ECO:0000256" key="2">
    <source>
        <dbReference type="ARBA" id="ARBA00007168"/>
    </source>
</evidence>
<dbReference type="PANTHER" id="PTHR12385:SF4">
    <property type="entry name" value="PROTEIN PNS1"/>
    <property type="match status" value="1"/>
</dbReference>
<feature type="transmembrane region" description="Helical" evidence="6">
    <location>
        <begin position="64"/>
        <end position="97"/>
    </location>
</feature>
<name>A0A7J7H3R1_CAMSI</name>
<evidence type="ECO:0000256" key="1">
    <source>
        <dbReference type="ARBA" id="ARBA00004141"/>
    </source>
</evidence>
<evidence type="ECO:0000256" key="4">
    <source>
        <dbReference type="ARBA" id="ARBA00022989"/>
    </source>
</evidence>
<proteinExistence type="inferred from homology"/>
<dbReference type="GO" id="GO:0005886">
    <property type="term" value="C:plasma membrane"/>
    <property type="evidence" value="ECO:0007669"/>
    <property type="project" value="UniProtKB-SubCell"/>
</dbReference>
<organism evidence="7 8">
    <name type="scientific">Camellia sinensis</name>
    <name type="common">Tea plant</name>
    <name type="synonym">Thea sinensis</name>
    <dbReference type="NCBI Taxonomy" id="4442"/>
    <lineage>
        <taxon>Eukaryota</taxon>
        <taxon>Viridiplantae</taxon>
        <taxon>Streptophyta</taxon>
        <taxon>Embryophyta</taxon>
        <taxon>Tracheophyta</taxon>
        <taxon>Spermatophyta</taxon>
        <taxon>Magnoliopsida</taxon>
        <taxon>eudicotyledons</taxon>
        <taxon>Gunneridae</taxon>
        <taxon>Pentapetalae</taxon>
        <taxon>asterids</taxon>
        <taxon>Ericales</taxon>
        <taxon>Theaceae</taxon>
        <taxon>Camellia</taxon>
    </lineage>
</organism>